<evidence type="ECO:0000256" key="11">
    <source>
        <dbReference type="ARBA" id="ARBA00023004"/>
    </source>
</evidence>
<keyword evidence="11 14" id="KW-0408">Iron</keyword>
<dbReference type="Pfam" id="PF00067">
    <property type="entry name" value="p450"/>
    <property type="match status" value="1"/>
</dbReference>
<dbReference type="GO" id="GO:0016712">
    <property type="term" value="F:oxidoreductase activity, acting on paired donors, with incorporation or reduction of molecular oxygen, reduced flavin or flavoprotein as one donor, and incorporation of one atom of oxygen"/>
    <property type="evidence" value="ECO:0007669"/>
    <property type="project" value="TreeGrafter"/>
</dbReference>
<dbReference type="FunCoup" id="A0A5N4A476">
    <property type="interactions" value="1"/>
</dbReference>
<gene>
    <name evidence="17" type="ORF">PPYR_14084</name>
</gene>
<keyword evidence="7 14" id="KW-0479">Metal-binding</keyword>
<evidence type="ECO:0000256" key="1">
    <source>
        <dbReference type="ARBA" id="ARBA00001971"/>
    </source>
</evidence>
<keyword evidence="16" id="KW-0732">Signal</keyword>
<keyword evidence="13" id="KW-0472">Membrane</keyword>
<evidence type="ECO:0000256" key="5">
    <source>
        <dbReference type="ARBA" id="ARBA00010617"/>
    </source>
</evidence>
<dbReference type="Gene3D" id="1.10.630.10">
    <property type="entry name" value="Cytochrome P450"/>
    <property type="match status" value="1"/>
</dbReference>
<proteinExistence type="inferred from homology"/>
<dbReference type="GO" id="GO:0020037">
    <property type="term" value="F:heme binding"/>
    <property type="evidence" value="ECO:0007669"/>
    <property type="project" value="InterPro"/>
</dbReference>
<evidence type="ECO:0000256" key="13">
    <source>
        <dbReference type="ARBA" id="ARBA00023136"/>
    </source>
</evidence>
<evidence type="ECO:0000256" key="3">
    <source>
        <dbReference type="ARBA" id="ARBA00004174"/>
    </source>
</evidence>
<dbReference type="InterPro" id="IPR036396">
    <property type="entry name" value="Cyt_P450_sf"/>
</dbReference>
<keyword evidence="8" id="KW-0256">Endoplasmic reticulum</keyword>
<name>A0A5N4A476_PHOPY</name>
<evidence type="ECO:0000256" key="14">
    <source>
        <dbReference type="PIRSR" id="PIRSR602401-1"/>
    </source>
</evidence>
<dbReference type="FunFam" id="1.10.630.10:FF:000238">
    <property type="entry name" value="Cytochrome P450 2A6"/>
    <property type="match status" value="1"/>
</dbReference>
<keyword evidence="10 15" id="KW-0560">Oxidoreductase</keyword>
<comment type="function">
    <text evidence="2">May be involved in the metabolism of insect hormones and in the breakdown of synthetic insecticides.</text>
</comment>
<dbReference type="InterPro" id="IPR002401">
    <property type="entry name" value="Cyt_P450_E_grp-I"/>
</dbReference>
<feature type="signal peptide" evidence="16">
    <location>
        <begin position="1"/>
        <end position="20"/>
    </location>
</feature>
<comment type="caution">
    <text evidence="17">The sequence shown here is derived from an EMBL/GenBank/DDBJ whole genome shotgun (WGS) entry which is preliminary data.</text>
</comment>
<dbReference type="GO" id="GO:0008395">
    <property type="term" value="F:steroid hydroxylase activity"/>
    <property type="evidence" value="ECO:0007669"/>
    <property type="project" value="TreeGrafter"/>
</dbReference>
<dbReference type="GO" id="GO:0006082">
    <property type="term" value="P:organic acid metabolic process"/>
    <property type="evidence" value="ECO:0007669"/>
    <property type="project" value="TreeGrafter"/>
</dbReference>
<organism evidence="17 18">
    <name type="scientific">Photinus pyralis</name>
    <name type="common">Common eastern firefly</name>
    <name type="synonym">Lampyris pyralis</name>
    <dbReference type="NCBI Taxonomy" id="7054"/>
    <lineage>
        <taxon>Eukaryota</taxon>
        <taxon>Metazoa</taxon>
        <taxon>Ecdysozoa</taxon>
        <taxon>Arthropoda</taxon>
        <taxon>Hexapoda</taxon>
        <taxon>Insecta</taxon>
        <taxon>Pterygota</taxon>
        <taxon>Neoptera</taxon>
        <taxon>Endopterygota</taxon>
        <taxon>Coleoptera</taxon>
        <taxon>Polyphaga</taxon>
        <taxon>Elateriformia</taxon>
        <taxon>Elateroidea</taxon>
        <taxon>Lampyridae</taxon>
        <taxon>Lampyrinae</taxon>
        <taxon>Photinus</taxon>
    </lineage>
</organism>
<sequence length="491" mass="55720">MWFILLIVTICLLWLNSRKPRNFPPGPAWLPIIGCGLELNRLRQKSGSMSKAVGALALKYGPVVGARVGVDRVVFVCGPKEYREFSSREEFNGRPNTIFYTCRTWGKPRGVLFTDGEFWEEQRAFIMKHLKEFGMGKKSMSDMIEGECQAMLNDIGRKIDDGGGECVLRVDNMFGVYVLNTLWTMLSSRKHSPDDKQVKHLQHLITDLVSNVHMDGALFSHFPILRYICPQYSGYSNFVKIHQQILEFVRGEVEECKRSFDSLDHRSLIDSYLDTLKSPDTKTSFSEDQLLAISLDLFMAGTETSAKALAFAFLYLTLNPDIQTRAQEEIDAVLGRHRLPTLEDRSRLKYVECVVLESIRMFADLGFSLPYRTLKDTHLNGYFIPKDTIIIGSLRGVLMDESSGWTNPEAFQPERFIKDGRVQIPENYIPFGLGKRRCLGETLAKANVFLFVAGLLQQFNFSIVPGEPPTEETVDGMVPTPKPFVALVTRR</sequence>
<dbReference type="AlphaFoldDB" id="A0A5N4A476"/>
<keyword evidence="9" id="KW-0492">Microsome</keyword>
<feature type="chain" id="PRO_5024366845" description="Cytochrome P450" evidence="16">
    <location>
        <begin position="21"/>
        <end position="491"/>
    </location>
</feature>
<evidence type="ECO:0000256" key="10">
    <source>
        <dbReference type="ARBA" id="ARBA00023002"/>
    </source>
</evidence>
<feature type="binding site" description="axial binding residue" evidence="14">
    <location>
        <position position="438"/>
    </location>
    <ligand>
        <name>heme</name>
        <dbReference type="ChEBI" id="CHEBI:30413"/>
    </ligand>
    <ligandPart>
        <name>Fe</name>
        <dbReference type="ChEBI" id="CHEBI:18248"/>
    </ligandPart>
</feature>
<comment type="cofactor">
    <cofactor evidence="1 14">
        <name>heme</name>
        <dbReference type="ChEBI" id="CHEBI:30413"/>
    </cofactor>
</comment>
<evidence type="ECO:0000256" key="4">
    <source>
        <dbReference type="ARBA" id="ARBA00004406"/>
    </source>
</evidence>
<evidence type="ECO:0000313" key="17">
    <source>
        <dbReference type="EMBL" id="KAB0792123.1"/>
    </source>
</evidence>
<evidence type="ECO:0000313" key="18">
    <source>
        <dbReference type="Proteomes" id="UP000327044"/>
    </source>
</evidence>
<dbReference type="PANTHER" id="PTHR24300">
    <property type="entry name" value="CYTOCHROME P450 508A4-RELATED"/>
    <property type="match status" value="1"/>
</dbReference>
<evidence type="ECO:0000256" key="6">
    <source>
        <dbReference type="ARBA" id="ARBA00022617"/>
    </source>
</evidence>
<dbReference type="EMBL" id="VVIM01000010">
    <property type="protein sequence ID" value="KAB0792123.1"/>
    <property type="molecule type" value="Genomic_DNA"/>
</dbReference>
<dbReference type="PRINTS" id="PR00385">
    <property type="entry name" value="P450"/>
</dbReference>
<comment type="similarity">
    <text evidence="5 15">Belongs to the cytochrome P450 family.</text>
</comment>
<evidence type="ECO:0000256" key="15">
    <source>
        <dbReference type="RuleBase" id="RU000461"/>
    </source>
</evidence>
<evidence type="ECO:0008006" key="19">
    <source>
        <dbReference type="Google" id="ProtNLM"/>
    </source>
</evidence>
<dbReference type="GO" id="GO:0005506">
    <property type="term" value="F:iron ion binding"/>
    <property type="evidence" value="ECO:0007669"/>
    <property type="project" value="InterPro"/>
</dbReference>
<dbReference type="GO" id="GO:0006805">
    <property type="term" value="P:xenobiotic metabolic process"/>
    <property type="evidence" value="ECO:0007669"/>
    <property type="project" value="TreeGrafter"/>
</dbReference>
<comment type="subcellular location">
    <subcellularLocation>
        <location evidence="4">Endoplasmic reticulum membrane</location>
        <topology evidence="4">Peripheral membrane protein</topology>
    </subcellularLocation>
    <subcellularLocation>
        <location evidence="3">Microsome membrane</location>
        <topology evidence="3">Peripheral membrane protein</topology>
    </subcellularLocation>
</comment>
<keyword evidence="12 15" id="KW-0503">Monooxygenase</keyword>
<protein>
    <recommendedName>
        <fullName evidence="19">Cytochrome P450</fullName>
    </recommendedName>
</protein>
<dbReference type="PANTHER" id="PTHR24300:SF376">
    <property type="entry name" value="CYTOCHROME P450 15A1"/>
    <property type="match status" value="1"/>
</dbReference>
<keyword evidence="6 14" id="KW-0349">Heme</keyword>
<dbReference type="OrthoDB" id="1055148at2759"/>
<dbReference type="PROSITE" id="PS00086">
    <property type="entry name" value="CYTOCHROME_P450"/>
    <property type="match status" value="1"/>
</dbReference>
<evidence type="ECO:0000256" key="12">
    <source>
        <dbReference type="ARBA" id="ARBA00023033"/>
    </source>
</evidence>
<dbReference type="InParanoid" id="A0A5N4A476"/>
<dbReference type="PRINTS" id="PR00463">
    <property type="entry name" value="EP450I"/>
</dbReference>
<dbReference type="InterPro" id="IPR017972">
    <property type="entry name" value="Cyt_P450_CS"/>
</dbReference>
<dbReference type="SUPFAM" id="SSF48264">
    <property type="entry name" value="Cytochrome P450"/>
    <property type="match status" value="1"/>
</dbReference>
<evidence type="ECO:0000256" key="16">
    <source>
        <dbReference type="SAM" id="SignalP"/>
    </source>
</evidence>
<dbReference type="InterPro" id="IPR050182">
    <property type="entry name" value="Cytochrome_P450_fam2"/>
</dbReference>
<reference evidence="17 18" key="1">
    <citation type="journal article" date="2018" name="Elife">
        <title>Firefly genomes illuminate parallel origins of bioluminescence in beetles.</title>
        <authorList>
            <person name="Fallon T.R."/>
            <person name="Lower S.E."/>
            <person name="Chang C.H."/>
            <person name="Bessho-Uehara M."/>
            <person name="Martin G.J."/>
            <person name="Bewick A.J."/>
            <person name="Behringer M."/>
            <person name="Debat H.J."/>
            <person name="Wong I."/>
            <person name="Day J.C."/>
            <person name="Suvorov A."/>
            <person name="Silva C.J."/>
            <person name="Stanger-Hall K.F."/>
            <person name="Hall D.W."/>
            <person name="Schmitz R.J."/>
            <person name="Nelson D.R."/>
            <person name="Lewis S.M."/>
            <person name="Shigenobu S."/>
            <person name="Bybee S.M."/>
            <person name="Larracuente A.M."/>
            <person name="Oba Y."/>
            <person name="Weng J.K."/>
        </authorList>
    </citation>
    <scope>NUCLEOTIDE SEQUENCE [LARGE SCALE GENOMIC DNA]</scope>
    <source>
        <strain evidence="17">1611_PpyrPB1</strain>
        <tissue evidence="17">Whole body</tissue>
    </source>
</reference>
<dbReference type="InterPro" id="IPR001128">
    <property type="entry name" value="Cyt_P450"/>
</dbReference>
<dbReference type="GO" id="GO:0005789">
    <property type="term" value="C:endoplasmic reticulum membrane"/>
    <property type="evidence" value="ECO:0007669"/>
    <property type="project" value="UniProtKB-SubCell"/>
</dbReference>
<accession>A0A5N4A476</accession>
<keyword evidence="18" id="KW-1185">Reference proteome</keyword>
<evidence type="ECO:0000256" key="7">
    <source>
        <dbReference type="ARBA" id="ARBA00022723"/>
    </source>
</evidence>
<evidence type="ECO:0000256" key="9">
    <source>
        <dbReference type="ARBA" id="ARBA00022848"/>
    </source>
</evidence>
<evidence type="ECO:0000256" key="2">
    <source>
        <dbReference type="ARBA" id="ARBA00003690"/>
    </source>
</evidence>
<evidence type="ECO:0000256" key="8">
    <source>
        <dbReference type="ARBA" id="ARBA00022824"/>
    </source>
</evidence>
<dbReference type="Proteomes" id="UP000327044">
    <property type="component" value="Unassembled WGS sequence"/>
</dbReference>